<dbReference type="InterPro" id="IPR013155">
    <property type="entry name" value="M/V/L/I-tRNA-synth_anticd-bd"/>
</dbReference>
<dbReference type="InterPro" id="IPR014729">
    <property type="entry name" value="Rossmann-like_a/b/a_fold"/>
</dbReference>
<dbReference type="CDD" id="cd07961">
    <property type="entry name" value="Anticodon_Ia_Ile_ABEc"/>
    <property type="match status" value="1"/>
</dbReference>
<dbReference type="SUPFAM" id="SSF47323">
    <property type="entry name" value="Anticodon-binding domain of a subclass of class I aminoacyl-tRNA synthetases"/>
    <property type="match status" value="1"/>
</dbReference>
<dbReference type="GO" id="GO:0000049">
    <property type="term" value="F:tRNA binding"/>
    <property type="evidence" value="ECO:0007669"/>
    <property type="project" value="InterPro"/>
</dbReference>
<reference evidence="11 12" key="1">
    <citation type="journal article" date="2016" name="Nat. Commun.">
        <title>Thousands of microbial genomes shed light on interconnected biogeochemical processes in an aquifer system.</title>
        <authorList>
            <person name="Anantharaman K."/>
            <person name="Brown C.T."/>
            <person name="Hug L.A."/>
            <person name="Sharon I."/>
            <person name="Castelle C.J."/>
            <person name="Probst A.J."/>
            <person name="Thomas B.C."/>
            <person name="Singh A."/>
            <person name="Wilkins M.J."/>
            <person name="Karaoz U."/>
            <person name="Brodie E.L."/>
            <person name="Williams K.H."/>
            <person name="Hubbard S.S."/>
            <person name="Banfield J.F."/>
        </authorList>
    </citation>
    <scope>NUCLEOTIDE SEQUENCE [LARGE SCALE GENOMIC DNA]</scope>
</reference>
<evidence type="ECO:0000313" key="12">
    <source>
        <dbReference type="Proteomes" id="UP000177230"/>
    </source>
</evidence>
<evidence type="ECO:0000256" key="8">
    <source>
        <dbReference type="ARBA" id="ARBA00048359"/>
    </source>
</evidence>
<dbReference type="SUPFAM" id="SSF52374">
    <property type="entry name" value="Nucleotidylyl transferase"/>
    <property type="match status" value="1"/>
</dbReference>
<keyword evidence="2" id="KW-0436">Ligase</keyword>
<feature type="domain" description="Aminoacyl-tRNA synthetase class Ia" evidence="9">
    <location>
        <begin position="440"/>
        <end position="534"/>
    </location>
</feature>
<dbReference type="GO" id="GO:0005524">
    <property type="term" value="F:ATP binding"/>
    <property type="evidence" value="ECO:0007669"/>
    <property type="project" value="UniProtKB-KW"/>
</dbReference>
<dbReference type="GO" id="GO:0002161">
    <property type="term" value="F:aminoacyl-tRNA deacylase activity"/>
    <property type="evidence" value="ECO:0007669"/>
    <property type="project" value="InterPro"/>
</dbReference>
<evidence type="ECO:0000256" key="4">
    <source>
        <dbReference type="ARBA" id="ARBA00022840"/>
    </source>
</evidence>
<dbReference type="GO" id="GO:0006428">
    <property type="term" value="P:isoleucyl-tRNA aminoacylation"/>
    <property type="evidence" value="ECO:0007669"/>
    <property type="project" value="InterPro"/>
</dbReference>
<keyword evidence="3" id="KW-0547">Nucleotide-binding</keyword>
<protein>
    <recommendedName>
        <fullName evidence="1">isoleucine--tRNA ligase</fullName>
        <ecNumber evidence="1">6.1.1.5</ecNumber>
    </recommendedName>
</protein>
<dbReference type="InterPro" id="IPR002300">
    <property type="entry name" value="aa-tRNA-synth_Ia"/>
</dbReference>
<evidence type="ECO:0000256" key="1">
    <source>
        <dbReference type="ARBA" id="ARBA00013165"/>
    </source>
</evidence>
<dbReference type="InterPro" id="IPR009008">
    <property type="entry name" value="Val/Leu/Ile-tRNA-synth_edit"/>
</dbReference>
<evidence type="ECO:0000259" key="10">
    <source>
        <dbReference type="Pfam" id="PF08264"/>
    </source>
</evidence>
<dbReference type="Pfam" id="PF19302">
    <property type="entry name" value="DUF5915"/>
    <property type="match status" value="1"/>
</dbReference>
<evidence type="ECO:0000256" key="7">
    <source>
        <dbReference type="ARBA" id="ARBA00025217"/>
    </source>
</evidence>
<sequence length="952" mass="109271">TEQSRRLGYWMDWDNSYFTMAPDNNYAIWHFLKKCHDQGWIYRGTDVMPWCTRCGIALSDMEIATEGYQEMTHKSVYIRLPIQGRAKEYLLVWTTTPWTLTSNTAVAVHPDFIYLKVRQEGNVYYLAKGRKEVLKNDYQILSELPGRELVGLKYEGPFDHLPAQKGIEHRTVAWKEVTEEDGTGMVHIAPGCGKEDFALSKIENLKVVAPLDEAGVYLPGFDWLTGQNVGQAAEAIVEDLKKRGVLYYAHKFTHRYPECWRCHSELVFRLVDEWFISMGPVYDKPYGQVTAEEKNKSLRYRIMDSVKTARWIPDYGLDRELDWLKNMGDWCISKKRYWGLALPIFQCTCGSFEVVGGYQDLKTRAASGWDKFDGHTPHRPWVDQVRVKCSKCGKDASRIHDVGNPWLDAGIVMFSTVMPPEKCYTPDKDRSGKYRYDPSQAYPANREYWQQWFPAEFITESLQGQFRNWFYAILTMSTVLEGRAPFQCLLGHAQVKDEKGDDMHKSAGNSIPFDEAAGKIGADLMRWVFCCQNPVINLNFGYHMATEFKRKLLTLHNVYSFYITYAKLDGFVPRGKSLDKCQLTLLDRWILSELNLLVREARQKLDQYDAASVCKRLEAFTEDLSTWYVRRSRRRFWKSESDSDKEAAYLTLYTCLETMIRLMAPIMPFWAEEMYQNLVRSADASAPESVHLAQYPEANEKFIDQQLSQEMALVRKAVSLGHAARKDSKLKVRQPLARLLYKGEKQKDWTVVEKYQDIIKDEVNVKTVEAIDDPEKLIQYRAKGLVSKLGPRYKNLAGIVKDKVPGMTSEQVKQLMQDGKYTLETASMPVEVFIEDMEITTESKPGFSVKNEGQDLVALETVLTPELLSEGLARELVHKIQNLRKDSGLEVADRIGITYSGDGELEAAMKGHDRYIRAETLAVTLQQDGIVTGQKIEINGKEITIAINHAQT</sequence>
<accession>A0A1F5RH55</accession>
<dbReference type="EMBL" id="MFFM01000014">
    <property type="protein sequence ID" value="OGF13664.1"/>
    <property type="molecule type" value="Genomic_DNA"/>
</dbReference>
<feature type="domain" description="Aminoacyl-tRNA synthetase class Ia" evidence="9">
    <location>
        <begin position="2"/>
        <end position="422"/>
    </location>
</feature>
<dbReference type="InterPro" id="IPR009080">
    <property type="entry name" value="tRNAsynth_Ia_anticodon-bd"/>
</dbReference>
<evidence type="ECO:0000256" key="3">
    <source>
        <dbReference type="ARBA" id="ARBA00022741"/>
    </source>
</evidence>
<dbReference type="PANTHER" id="PTHR42780:SF1">
    <property type="entry name" value="ISOLEUCINE--TRNA LIGASE, CYTOPLASMIC"/>
    <property type="match status" value="1"/>
</dbReference>
<dbReference type="PANTHER" id="PTHR42780">
    <property type="entry name" value="SOLEUCYL-TRNA SYNTHETASE"/>
    <property type="match status" value="1"/>
</dbReference>
<proteinExistence type="predicted"/>
<dbReference type="PRINTS" id="PR00984">
    <property type="entry name" value="TRNASYNTHILE"/>
</dbReference>
<dbReference type="SUPFAM" id="SSF50677">
    <property type="entry name" value="ValRS/IleRS/LeuRS editing domain"/>
    <property type="match status" value="1"/>
</dbReference>
<organism evidence="11 12">
    <name type="scientific">Candidatus Edwardsbacteria bacterium GWF2_54_11</name>
    <dbReference type="NCBI Taxonomy" id="1817851"/>
    <lineage>
        <taxon>Bacteria</taxon>
        <taxon>Candidatus Edwardsiibacteriota</taxon>
    </lineage>
</organism>
<evidence type="ECO:0000256" key="5">
    <source>
        <dbReference type="ARBA" id="ARBA00022917"/>
    </source>
</evidence>
<feature type="non-terminal residue" evidence="11">
    <location>
        <position position="1"/>
    </location>
</feature>
<name>A0A1F5RH55_9BACT</name>
<comment type="function">
    <text evidence="7">Catalyzes the attachment of isoleucine to tRNA(Ile). As IleRS can inadvertently accommodate and process structurally similar amino acids such as valine, to avoid such errors it has two additional distinct tRNA(Ile)-dependent editing activities. One activity is designated as 'pretransfer' editing and involves the hydrolysis of activated Val-AMP. The other activity is designated 'posttransfer' editing and involves deacylation of mischarged Val-tRNA(Ile).</text>
</comment>
<dbReference type="Gene3D" id="1.10.730.10">
    <property type="entry name" value="Isoleucyl-tRNA Synthetase, Domain 1"/>
    <property type="match status" value="1"/>
</dbReference>
<dbReference type="Gene3D" id="3.40.50.620">
    <property type="entry name" value="HUPs"/>
    <property type="match status" value="2"/>
</dbReference>
<dbReference type="InterPro" id="IPR023586">
    <property type="entry name" value="Ile-tRNA-ligase_type2"/>
</dbReference>
<dbReference type="Pfam" id="PF00133">
    <property type="entry name" value="tRNA-synt_1"/>
    <property type="match status" value="2"/>
</dbReference>
<dbReference type="Gene3D" id="3.90.740.10">
    <property type="entry name" value="Valyl/Leucyl/Isoleucyl-tRNA synthetase, editing domain"/>
    <property type="match status" value="1"/>
</dbReference>
<evidence type="ECO:0000313" key="11">
    <source>
        <dbReference type="EMBL" id="OGF13664.1"/>
    </source>
</evidence>
<dbReference type="InterPro" id="IPR033709">
    <property type="entry name" value="Anticodon_Ile_ABEc"/>
</dbReference>
<feature type="domain" description="Methionyl/Valyl/Leucyl/Isoleucyl-tRNA synthetase anticodon-binding" evidence="10">
    <location>
        <begin position="587"/>
        <end position="736"/>
    </location>
</feature>
<dbReference type="AlphaFoldDB" id="A0A1F5RH55"/>
<keyword evidence="4" id="KW-0067">ATP-binding</keyword>
<dbReference type="EC" id="6.1.1.5" evidence="1"/>
<dbReference type="InterPro" id="IPR002301">
    <property type="entry name" value="Ile-tRNA-ligase"/>
</dbReference>
<gene>
    <name evidence="11" type="ORF">A2024_11040</name>
</gene>
<evidence type="ECO:0000256" key="2">
    <source>
        <dbReference type="ARBA" id="ARBA00022598"/>
    </source>
</evidence>
<evidence type="ECO:0000256" key="6">
    <source>
        <dbReference type="ARBA" id="ARBA00023146"/>
    </source>
</evidence>
<keyword evidence="5" id="KW-0648">Protein biosynthesis</keyword>
<keyword evidence="6" id="KW-0030">Aminoacyl-tRNA synthetase</keyword>
<comment type="catalytic activity">
    <reaction evidence="8">
        <text>tRNA(Ile) + L-isoleucine + ATP = L-isoleucyl-tRNA(Ile) + AMP + diphosphate</text>
        <dbReference type="Rhea" id="RHEA:11060"/>
        <dbReference type="Rhea" id="RHEA-COMP:9666"/>
        <dbReference type="Rhea" id="RHEA-COMP:9695"/>
        <dbReference type="ChEBI" id="CHEBI:30616"/>
        <dbReference type="ChEBI" id="CHEBI:33019"/>
        <dbReference type="ChEBI" id="CHEBI:58045"/>
        <dbReference type="ChEBI" id="CHEBI:78442"/>
        <dbReference type="ChEBI" id="CHEBI:78528"/>
        <dbReference type="ChEBI" id="CHEBI:456215"/>
        <dbReference type="EC" id="6.1.1.5"/>
    </reaction>
</comment>
<dbReference type="Pfam" id="PF08264">
    <property type="entry name" value="Anticodon_1"/>
    <property type="match status" value="1"/>
</dbReference>
<dbReference type="GO" id="GO:0004822">
    <property type="term" value="F:isoleucine-tRNA ligase activity"/>
    <property type="evidence" value="ECO:0007669"/>
    <property type="project" value="UniProtKB-EC"/>
</dbReference>
<dbReference type="Proteomes" id="UP000177230">
    <property type="component" value="Unassembled WGS sequence"/>
</dbReference>
<comment type="caution">
    <text evidence="11">The sequence shown here is derived from an EMBL/GenBank/DDBJ whole genome shotgun (WGS) entry which is preliminary data.</text>
</comment>
<evidence type="ECO:0000259" key="9">
    <source>
        <dbReference type="Pfam" id="PF00133"/>
    </source>
</evidence>